<evidence type="ECO:0000256" key="4">
    <source>
        <dbReference type="ARBA" id="ARBA00022692"/>
    </source>
</evidence>
<feature type="transmembrane region" description="Helical" evidence="7">
    <location>
        <begin position="349"/>
        <end position="367"/>
    </location>
</feature>
<dbReference type="GO" id="GO:0005886">
    <property type="term" value="C:plasma membrane"/>
    <property type="evidence" value="ECO:0007669"/>
    <property type="project" value="UniProtKB-SubCell"/>
</dbReference>
<proteinExistence type="predicted"/>
<reference evidence="9 10" key="1">
    <citation type="submission" date="2016-12" db="EMBL/GenBank/DDBJ databases">
        <authorList>
            <person name="Song W.-J."/>
            <person name="Kurnit D.M."/>
        </authorList>
    </citation>
    <scope>NUCLEOTIDE SEQUENCE [LARGE SCALE GENOMIC DNA]</scope>
    <source>
        <strain evidence="9 10">DSM 19599</strain>
    </source>
</reference>
<dbReference type="PROSITE" id="PS50850">
    <property type="entry name" value="MFS"/>
    <property type="match status" value="1"/>
</dbReference>
<dbReference type="InterPro" id="IPR036259">
    <property type="entry name" value="MFS_trans_sf"/>
</dbReference>
<feature type="transmembrane region" description="Helical" evidence="7">
    <location>
        <begin position="83"/>
        <end position="105"/>
    </location>
</feature>
<name>A0A1M7ZQY8_9HYPH</name>
<comment type="subcellular location">
    <subcellularLocation>
        <location evidence="1">Cell membrane</location>
        <topology evidence="1">Multi-pass membrane protein</topology>
    </subcellularLocation>
</comment>
<accession>A0A1M7ZQY8</accession>
<evidence type="ECO:0000256" key="7">
    <source>
        <dbReference type="SAM" id="Phobius"/>
    </source>
</evidence>
<dbReference type="OrthoDB" id="9812221at2"/>
<evidence type="ECO:0000256" key="5">
    <source>
        <dbReference type="ARBA" id="ARBA00022989"/>
    </source>
</evidence>
<keyword evidence="6 7" id="KW-0472">Membrane</keyword>
<dbReference type="STRING" id="1123029.SAMN02745172_03729"/>
<evidence type="ECO:0000256" key="2">
    <source>
        <dbReference type="ARBA" id="ARBA00022448"/>
    </source>
</evidence>
<feature type="transmembrane region" description="Helical" evidence="7">
    <location>
        <begin position="140"/>
        <end position="165"/>
    </location>
</feature>
<feature type="transmembrane region" description="Helical" evidence="7">
    <location>
        <begin position="111"/>
        <end position="128"/>
    </location>
</feature>
<dbReference type="Gene3D" id="1.20.1720.10">
    <property type="entry name" value="Multidrug resistance protein D"/>
    <property type="match status" value="1"/>
</dbReference>
<evidence type="ECO:0000313" key="9">
    <source>
        <dbReference type="EMBL" id="SHO67066.1"/>
    </source>
</evidence>
<dbReference type="InterPro" id="IPR020846">
    <property type="entry name" value="MFS_dom"/>
</dbReference>
<keyword evidence="4 7" id="KW-0812">Transmembrane</keyword>
<dbReference type="AlphaFoldDB" id="A0A1M7ZQY8"/>
<feature type="transmembrane region" description="Helical" evidence="7">
    <location>
        <begin position="50"/>
        <end position="71"/>
    </location>
</feature>
<sequence length="412" mass="41872">METTDEGLSTKKRTASMATLSLAMLLASLGTSIANIALPTLAAAFSAPFAQVQAVVVAYLAALTISVIAAGRLGDRYGLKPSLVAGLIVFAAASLFCAMAPNLWWLIGARSLQGIGAAFLMTLAMALMRQTANEARVGRAMGLLGTVSALGTALGPTLGGALIPLTGWRGIFWVQVPLAVLALTLAVTTLPNERAKAKTTRGRLLTAIDRALVSNLVANVLVAAVMMTTLVVGPFYLGLGLGLEARTVGLVMAVGPLISILSGMPSGRLVDAWGSHRVLATGLVLLMAGAFLLAFVPNMAGVAGYVLAIVVLTPGYQLFQAANNTAALADVPGESRGTVSGALNLSRNIGLIAGASLMGAVFAFGAGTEDIAGASAQEIAAGMRLTFLAAGGMMLVAIVASFGRRKPAVQGR</sequence>
<gene>
    <name evidence="9" type="ORF">SAMN02745172_03729</name>
</gene>
<dbReference type="PRINTS" id="PR01036">
    <property type="entry name" value="TCRTETB"/>
</dbReference>
<dbReference type="Pfam" id="PF07690">
    <property type="entry name" value="MFS_1"/>
    <property type="match status" value="1"/>
</dbReference>
<dbReference type="InterPro" id="IPR011701">
    <property type="entry name" value="MFS"/>
</dbReference>
<evidence type="ECO:0000256" key="6">
    <source>
        <dbReference type="ARBA" id="ARBA00023136"/>
    </source>
</evidence>
<feature type="transmembrane region" description="Helical" evidence="7">
    <location>
        <begin position="171"/>
        <end position="190"/>
    </location>
</feature>
<evidence type="ECO:0000259" key="8">
    <source>
        <dbReference type="PROSITE" id="PS50850"/>
    </source>
</evidence>
<dbReference type="PANTHER" id="PTHR42718:SF46">
    <property type="entry name" value="BLR6921 PROTEIN"/>
    <property type="match status" value="1"/>
</dbReference>
<evidence type="ECO:0000256" key="1">
    <source>
        <dbReference type="ARBA" id="ARBA00004651"/>
    </source>
</evidence>
<dbReference type="PANTHER" id="PTHR42718">
    <property type="entry name" value="MAJOR FACILITATOR SUPERFAMILY MULTIDRUG TRANSPORTER MFSC"/>
    <property type="match status" value="1"/>
</dbReference>
<evidence type="ECO:0000256" key="3">
    <source>
        <dbReference type="ARBA" id="ARBA00022475"/>
    </source>
</evidence>
<feature type="transmembrane region" description="Helical" evidence="7">
    <location>
        <begin position="248"/>
        <end position="266"/>
    </location>
</feature>
<feature type="transmembrane region" description="Helical" evidence="7">
    <location>
        <begin position="379"/>
        <end position="402"/>
    </location>
</feature>
<keyword evidence="5 7" id="KW-1133">Transmembrane helix</keyword>
<evidence type="ECO:0000313" key="10">
    <source>
        <dbReference type="Proteomes" id="UP000186406"/>
    </source>
</evidence>
<feature type="domain" description="Major facilitator superfamily (MFS) profile" evidence="8">
    <location>
        <begin position="16"/>
        <end position="409"/>
    </location>
</feature>
<dbReference type="GO" id="GO:0022857">
    <property type="term" value="F:transmembrane transporter activity"/>
    <property type="evidence" value="ECO:0007669"/>
    <property type="project" value="InterPro"/>
</dbReference>
<protein>
    <submittedName>
        <fullName evidence="9">Predicted arabinose efflux permease, MFS family</fullName>
    </submittedName>
</protein>
<organism evidence="9 10">
    <name type="scientific">Pseudoxanthobacter soli DSM 19599</name>
    <dbReference type="NCBI Taxonomy" id="1123029"/>
    <lineage>
        <taxon>Bacteria</taxon>
        <taxon>Pseudomonadati</taxon>
        <taxon>Pseudomonadota</taxon>
        <taxon>Alphaproteobacteria</taxon>
        <taxon>Hyphomicrobiales</taxon>
        <taxon>Segnochrobactraceae</taxon>
        <taxon>Pseudoxanthobacter</taxon>
    </lineage>
</organism>
<feature type="transmembrane region" description="Helical" evidence="7">
    <location>
        <begin position="278"/>
        <end position="296"/>
    </location>
</feature>
<keyword evidence="10" id="KW-1185">Reference proteome</keyword>
<dbReference type="CDD" id="cd17321">
    <property type="entry name" value="MFS_MMR_MDR_like"/>
    <property type="match status" value="1"/>
</dbReference>
<dbReference type="Proteomes" id="UP000186406">
    <property type="component" value="Unassembled WGS sequence"/>
</dbReference>
<feature type="transmembrane region" description="Helical" evidence="7">
    <location>
        <begin position="302"/>
        <end position="319"/>
    </location>
</feature>
<feature type="transmembrane region" description="Helical" evidence="7">
    <location>
        <begin position="211"/>
        <end position="236"/>
    </location>
</feature>
<dbReference type="SUPFAM" id="SSF103473">
    <property type="entry name" value="MFS general substrate transporter"/>
    <property type="match status" value="1"/>
</dbReference>
<dbReference type="EMBL" id="FRXO01000010">
    <property type="protein sequence ID" value="SHO67066.1"/>
    <property type="molecule type" value="Genomic_DNA"/>
</dbReference>
<keyword evidence="2" id="KW-0813">Transport</keyword>
<keyword evidence="3" id="KW-1003">Cell membrane</keyword>